<protein>
    <recommendedName>
        <fullName evidence="3">Arrestin-like N-terminal domain-containing protein</fullName>
    </recommendedName>
</protein>
<dbReference type="Proteomes" id="UP001218218">
    <property type="component" value="Unassembled WGS sequence"/>
</dbReference>
<name>A0AAD7EVB7_9AGAR</name>
<evidence type="ECO:0000313" key="2">
    <source>
        <dbReference type="Proteomes" id="UP001218218"/>
    </source>
</evidence>
<dbReference type="Gene3D" id="2.60.40.640">
    <property type="match status" value="1"/>
</dbReference>
<comment type="caution">
    <text evidence="1">The sequence shown here is derived from an EMBL/GenBank/DDBJ whole genome shotgun (WGS) entry which is preliminary data.</text>
</comment>
<dbReference type="AlphaFoldDB" id="A0AAD7EVB7"/>
<keyword evidence="2" id="KW-1185">Reference proteome</keyword>
<reference evidence="1" key="1">
    <citation type="submission" date="2023-03" db="EMBL/GenBank/DDBJ databases">
        <title>Massive genome expansion in bonnet fungi (Mycena s.s.) driven by repeated elements and novel gene families across ecological guilds.</title>
        <authorList>
            <consortium name="Lawrence Berkeley National Laboratory"/>
            <person name="Harder C.B."/>
            <person name="Miyauchi S."/>
            <person name="Viragh M."/>
            <person name="Kuo A."/>
            <person name="Thoen E."/>
            <person name="Andreopoulos B."/>
            <person name="Lu D."/>
            <person name="Skrede I."/>
            <person name="Drula E."/>
            <person name="Henrissat B."/>
            <person name="Morin E."/>
            <person name="Kohler A."/>
            <person name="Barry K."/>
            <person name="LaButti K."/>
            <person name="Morin E."/>
            <person name="Salamov A."/>
            <person name="Lipzen A."/>
            <person name="Mereny Z."/>
            <person name="Hegedus B."/>
            <person name="Baldrian P."/>
            <person name="Stursova M."/>
            <person name="Weitz H."/>
            <person name="Taylor A."/>
            <person name="Grigoriev I.V."/>
            <person name="Nagy L.G."/>
            <person name="Martin F."/>
            <person name="Kauserud H."/>
        </authorList>
    </citation>
    <scope>NUCLEOTIDE SEQUENCE</scope>
    <source>
        <strain evidence="1">CBHHK002</strain>
    </source>
</reference>
<evidence type="ECO:0008006" key="3">
    <source>
        <dbReference type="Google" id="ProtNLM"/>
    </source>
</evidence>
<organism evidence="1 2">
    <name type="scientific">Mycena albidolilacea</name>
    <dbReference type="NCBI Taxonomy" id="1033008"/>
    <lineage>
        <taxon>Eukaryota</taxon>
        <taxon>Fungi</taxon>
        <taxon>Dikarya</taxon>
        <taxon>Basidiomycota</taxon>
        <taxon>Agaricomycotina</taxon>
        <taxon>Agaricomycetes</taxon>
        <taxon>Agaricomycetidae</taxon>
        <taxon>Agaricales</taxon>
        <taxon>Marasmiineae</taxon>
        <taxon>Mycenaceae</taxon>
        <taxon>Mycena</taxon>
    </lineage>
</organism>
<sequence length="264" mass="30009">MGDPRAPGTSDAGNTWTEKLKGNYELPFSIKIPEFAESPDGEQLFRLPHTFTDRASWGSIEYYLELRISRGKLRSDDRINASFELFTLHPPSPPQLRQLAYRTNVPIPGPHSDLDGWQALEPVQVRGKLFGDCAVNAKCTVFFQNRFVGLPTVPVYTVVRLRLYGYRNRNRIDTSKDLYRIRLRSRYGLCTVITVKIREEFDVAEGHTTFAVRDKPLAWLDNLAGASGRYQQSLRESFNRASEKSAHCRVPGIEQNLNDCLLSG</sequence>
<gene>
    <name evidence="1" type="ORF">DFH08DRAFT_805966</name>
</gene>
<dbReference type="EMBL" id="JARIHO010000013">
    <property type="protein sequence ID" value="KAJ7351232.1"/>
    <property type="molecule type" value="Genomic_DNA"/>
</dbReference>
<proteinExistence type="predicted"/>
<accession>A0AAD7EVB7</accession>
<dbReference type="InterPro" id="IPR014752">
    <property type="entry name" value="Arrestin-like_C"/>
</dbReference>
<evidence type="ECO:0000313" key="1">
    <source>
        <dbReference type="EMBL" id="KAJ7351232.1"/>
    </source>
</evidence>